<evidence type="ECO:0000313" key="2">
    <source>
        <dbReference type="EMBL" id="CAG5106898.1"/>
    </source>
</evidence>
<name>A0A8J2MY59_COTCN</name>
<keyword evidence="3" id="KW-1185">Reference proteome</keyword>
<dbReference type="AlphaFoldDB" id="A0A8J2MY59"/>
<evidence type="ECO:0000313" key="3">
    <source>
        <dbReference type="Proteomes" id="UP000786811"/>
    </source>
</evidence>
<organism evidence="2 3">
    <name type="scientific">Cotesia congregata</name>
    <name type="common">Parasitoid wasp</name>
    <name type="synonym">Apanteles congregatus</name>
    <dbReference type="NCBI Taxonomy" id="51543"/>
    <lineage>
        <taxon>Eukaryota</taxon>
        <taxon>Metazoa</taxon>
        <taxon>Ecdysozoa</taxon>
        <taxon>Arthropoda</taxon>
        <taxon>Hexapoda</taxon>
        <taxon>Insecta</taxon>
        <taxon>Pterygota</taxon>
        <taxon>Neoptera</taxon>
        <taxon>Endopterygota</taxon>
        <taxon>Hymenoptera</taxon>
        <taxon>Apocrita</taxon>
        <taxon>Ichneumonoidea</taxon>
        <taxon>Braconidae</taxon>
        <taxon>Microgastrinae</taxon>
        <taxon>Cotesia</taxon>
    </lineage>
</organism>
<feature type="signal peptide" evidence="1">
    <location>
        <begin position="1"/>
        <end position="22"/>
    </location>
</feature>
<comment type="caution">
    <text evidence="2">The sequence shown here is derived from an EMBL/GenBank/DDBJ whole genome shotgun (WGS) entry which is preliminary data.</text>
</comment>
<dbReference type="Proteomes" id="UP000786811">
    <property type="component" value="Unassembled WGS sequence"/>
</dbReference>
<gene>
    <name evidence="2" type="ORF">HICCMSTLAB_LOCUS12490</name>
</gene>
<proteinExistence type="predicted"/>
<dbReference type="EMBL" id="CAJNRD030001124">
    <property type="protein sequence ID" value="CAG5106898.1"/>
    <property type="molecule type" value="Genomic_DNA"/>
</dbReference>
<feature type="non-terminal residue" evidence="2">
    <location>
        <position position="1"/>
    </location>
</feature>
<reference evidence="2" key="1">
    <citation type="submission" date="2021-04" db="EMBL/GenBank/DDBJ databases">
        <authorList>
            <person name="Chebbi M.A.C M."/>
        </authorList>
    </citation>
    <scope>NUCLEOTIDE SEQUENCE</scope>
</reference>
<keyword evidence="1" id="KW-0732">Signal</keyword>
<feature type="chain" id="PRO_5035302987" evidence="1">
    <location>
        <begin position="23"/>
        <end position="69"/>
    </location>
</feature>
<protein>
    <submittedName>
        <fullName evidence="2">Uncharacterized protein</fullName>
    </submittedName>
</protein>
<dbReference type="OrthoDB" id="6704526at2759"/>
<sequence>MSQFLLVKIFLTFSLIGVYVKADEGCREDCGENAFCNSCGNHCEQFCSDENQKPCTRVRLIIHENVYKL</sequence>
<accession>A0A8J2MY59</accession>
<evidence type="ECO:0000256" key="1">
    <source>
        <dbReference type="SAM" id="SignalP"/>
    </source>
</evidence>